<sequence>MGDRKQSTDSASESISGVPNTGSGNEQSQISKRRFMQRVAVTAAATAPAGLAGCQSNGDGADDSTPSESGAGTKTPKQEDNVAVEFNLASEGNTFQPLEGELKIGNKDAVNNYVITVETPAGEELEFDDNPEQVLNDPSIFDTAGEYTVTAKFETTGGNREIDQTVKIDWLSPGITGTDIWETVMSDLDSTGEFYEKVTSEGEFTQIGEQAGKLLQSSGLDDEIRVALAKAIITKEGDLNQYDIGVLKTVVNNPNVPGSSNNASLQEELPADFLTQTDGDAAITLTKLEKDLIFGIEDVSQLEHKGEIEKIRDLLITEGYNQNEADYLRTIRKYETEKINGINPRIEQAKNNGLFEQVIESGNVEDNFLYAISDFTDNGLISARDPEPEQFSATEDPYGSGLVLDGFGKNPDDAVVVFVYSISDAADDDLVTPAIELAKREYGHAGIQTVWLKDTQQSESLGEAKRETLREKMRDIKSERDAIITGLPAHYVFFDEYEDTNHEDTPWGLNTSRVTAVHTNPYKLTGDSNFTKQRAIKWSIMAETVDNLVQDRLDVPYRRTFYPKSENGEKSWTTYYRYKSADRKEIVPEEFEMMEDAAFNLNSDSLNQQDVLLNLDETPDNQPSGETIINILEK</sequence>
<gene>
    <name evidence="2" type="ORF">ACFQJ7_13915</name>
</gene>
<feature type="compositionally biased region" description="Polar residues" evidence="1">
    <location>
        <begin position="8"/>
        <end position="30"/>
    </location>
</feature>
<evidence type="ECO:0000313" key="3">
    <source>
        <dbReference type="Proteomes" id="UP001596414"/>
    </source>
</evidence>
<feature type="region of interest" description="Disordered" evidence="1">
    <location>
        <begin position="48"/>
        <end position="79"/>
    </location>
</feature>
<dbReference type="AlphaFoldDB" id="A0ABD5X7B9"/>
<evidence type="ECO:0000256" key="1">
    <source>
        <dbReference type="SAM" id="MobiDB-lite"/>
    </source>
</evidence>
<dbReference type="EMBL" id="JBHSZQ010000047">
    <property type="protein sequence ID" value="MFC7127106.1"/>
    <property type="molecule type" value="Genomic_DNA"/>
</dbReference>
<dbReference type="Proteomes" id="UP001596414">
    <property type="component" value="Unassembled WGS sequence"/>
</dbReference>
<name>A0ABD5X7B9_9EURY</name>
<dbReference type="RefSeq" id="WP_267637038.1">
    <property type="nucleotide sequence ID" value="NZ_JAODIY010000009.1"/>
</dbReference>
<reference evidence="2 3" key="1">
    <citation type="journal article" date="2014" name="Int. J. Syst. Evol. Microbiol.">
        <title>Complete genome sequence of Corynebacterium casei LMG S-19264T (=DSM 44701T), isolated from a smear-ripened cheese.</title>
        <authorList>
            <consortium name="US DOE Joint Genome Institute (JGI-PGF)"/>
            <person name="Walter F."/>
            <person name="Albersmeier A."/>
            <person name="Kalinowski J."/>
            <person name="Ruckert C."/>
        </authorList>
    </citation>
    <scope>NUCLEOTIDE SEQUENCE [LARGE SCALE GENOMIC DNA]</scope>
    <source>
        <strain evidence="2 3">CGMCC 4.7215</strain>
    </source>
</reference>
<evidence type="ECO:0000313" key="2">
    <source>
        <dbReference type="EMBL" id="MFC7127106.1"/>
    </source>
</evidence>
<comment type="caution">
    <text evidence="2">The sequence shown here is derived from an EMBL/GenBank/DDBJ whole genome shotgun (WGS) entry which is preliminary data.</text>
</comment>
<proteinExistence type="predicted"/>
<feature type="region of interest" description="Disordered" evidence="1">
    <location>
        <begin position="1"/>
        <end position="35"/>
    </location>
</feature>
<feature type="compositionally biased region" description="Polar residues" evidence="1">
    <location>
        <begin position="54"/>
        <end position="72"/>
    </location>
</feature>
<accession>A0ABD5X7B9</accession>
<organism evidence="2 3">
    <name type="scientific">Halovenus rubra</name>
    <dbReference type="NCBI Taxonomy" id="869890"/>
    <lineage>
        <taxon>Archaea</taxon>
        <taxon>Methanobacteriati</taxon>
        <taxon>Methanobacteriota</taxon>
        <taxon>Stenosarchaea group</taxon>
        <taxon>Halobacteria</taxon>
        <taxon>Halobacteriales</taxon>
        <taxon>Haloarculaceae</taxon>
        <taxon>Halovenus</taxon>
    </lineage>
</organism>
<protein>
    <submittedName>
        <fullName evidence="2">Uncharacterized protein</fullName>
    </submittedName>
</protein>